<dbReference type="RefSeq" id="WP_106447688.1">
    <property type="nucleotide sequence ID" value="NZ_CP027669.1"/>
</dbReference>
<organism evidence="1 2">
    <name type="scientific">Simplicispira suum</name>
    <dbReference type="NCBI Taxonomy" id="2109915"/>
    <lineage>
        <taxon>Bacteria</taxon>
        <taxon>Pseudomonadati</taxon>
        <taxon>Pseudomonadota</taxon>
        <taxon>Betaproteobacteria</taxon>
        <taxon>Burkholderiales</taxon>
        <taxon>Comamonadaceae</taxon>
        <taxon>Simplicispira</taxon>
    </lineage>
</organism>
<evidence type="ECO:0000313" key="1">
    <source>
        <dbReference type="EMBL" id="AVO42713.1"/>
    </source>
</evidence>
<keyword evidence="1" id="KW-0808">Transferase</keyword>
<dbReference type="PANTHER" id="PTHR36529:SF1">
    <property type="entry name" value="GLYCOSYLTRANSFERASE"/>
    <property type="match status" value="1"/>
</dbReference>
<dbReference type="OrthoDB" id="9798250at2"/>
<sequence>MKPVRIVVIAKAPIACFCKTRLIPALGKQGATELAQRMLARTVASALAAGLGTVELCVTPGLQAFDWRGLALPAGLAWTEQGEGDLGERMGRAAQRVTAAGEAILLIGTDCPALDSGLLQRAAAALQGHDACLVPTADGGYALLGLKRFDPTLFDAMPWSTDAVAAETRQRVAALNWRLCTLPTLHDIDEPEDLAWLPVELRAGLTTSTQTHP</sequence>
<dbReference type="SUPFAM" id="SSF53448">
    <property type="entry name" value="Nucleotide-diphospho-sugar transferases"/>
    <property type="match status" value="1"/>
</dbReference>
<dbReference type="Pfam" id="PF09837">
    <property type="entry name" value="DUF2064"/>
    <property type="match status" value="1"/>
</dbReference>
<dbReference type="EMBL" id="CP027669">
    <property type="protein sequence ID" value="AVO42713.1"/>
    <property type="molecule type" value="Genomic_DNA"/>
</dbReference>
<dbReference type="Proteomes" id="UP000239326">
    <property type="component" value="Chromosome"/>
</dbReference>
<gene>
    <name evidence="1" type="ORF">C6571_16705</name>
</gene>
<name>A0A2S0N451_9BURK</name>
<dbReference type="Gene3D" id="3.90.550.10">
    <property type="entry name" value="Spore Coat Polysaccharide Biosynthesis Protein SpsA, Chain A"/>
    <property type="match status" value="1"/>
</dbReference>
<evidence type="ECO:0000313" key="2">
    <source>
        <dbReference type="Proteomes" id="UP000239326"/>
    </source>
</evidence>
<protein>
    <submittedName>
        <fullName evidence="1">Glycosyltransferase</fullName>
    </submittedName>
</protein>
<keyword evidence="2" id="KW-1185">Reference proteome</keyword>
<dbReference type="NCBIfam" id="TIGR04282">
    <property type="entry name" value="glyco_like_cofC"/>
    <property type="match status" value="1"/>
</dbReference>
<dbReference type="KEGG" id="simp:C6571_16705"/>
<dbReference type="InterPro" id="IPR029044">
    <property type="entry name" value="Nucleotide-diphossugar_trans"/>
</dbReference>
<reference evidence="1 2" key="1">
    <citation type="submission" date="2018-03" db="EMBL/GenBank/DDBJ databases">
        <title>Genome sequencing of Simplicispira sp.</title>
        <authorList>
            <person name="Kim S.-J."/>
            <person name="Heo J."/>
            <person name="Kwon S.-W."/>
        </authorList>
    </citation>
    <scope>NUCLEOTIDE SEQUENCE [LARGE SCALE GENOMIC DNA]</scope>
    <source>
        <strain evidence="1 2">SC1-8</strain>
    </source>
</reference>
<dbReference type="AlphaFoldDB" id="A0A2S0N451"/>
<dbReference type="GO" id="GO:0016740">
    <property type="term" value="F:transferase activity"/>
    <property type="evidence" value="ECO:0007669"/>
    <property type="project" value="UniProtKB-KW"/>
</dbReference>
<dbReference type="InterPro" id="IPR018641">
    <property type="entry name" value="Trfase_1_rSAM/seldom-assoc"/>
</dbReference>
<dbReference type="PANTHER" id="PTHR36529">
    <property type="entry name" value="SLL1095 PROTEIN"/>
    <property type="match status" value="1"/>
</dbReference>
<proteinExistence type="predicted"/>
<accession>A0A2S0N451</accession>